<protein>
    <submittedName>
        <fullName evidence="6">ABC transporter permease</fullName>
    </submittedName>
</protein>
<proteinExistence type="predicted"/>
<organism evidence="6 7">
    <name type="scientific">Philodulcilactobacillus myokoensis</name>
    <dbReference type="NCBI Taxonomy" id="2929573"/>
    <lineage>
        <taxon>Bacteria</taxon>
        <taxon>Bacillati</taxon>
        <taxon>Bacillota</taxon>
        <taxon>Bacilli</taxon>
        <taxon>Lactobacillales</taxon>
        <taxon>Lactobacillaceae</taxon>
        <taxon>Philodulcilactobacillus</taxon>
    </lineage>
</organism>
<dbReference type="CDD" id="cd16914">
    <property type="entry name" value="EcfT"/>
    <property type="match status" value="1"/>
</dbReference>
<keyword evidence="7" id="KW-1185">Reference proteome</keyword>
<gene>
    <name evidence="6" type="ORF">WR164_05330</name>
</gene>
<evidence type="ECO:0000256" key="5">
    <source>
        <dbReference type="SAM" id="Phobius"/>
    </source>
</evidence>
<evidence type="ECO:0000256" key="3">
    <source>
        <dbReference type="ARBA" id="ARBA00022989"/>
    </source>
</evidence>
<dbReference type="GO" id="GO:0005886">
    <property type="term" value="C:plasma membrane"/>
    <property type="evidence" value="ECO:0007669"/>
    <property type="project" value="UniProtKB-ARBA"/>
</dbReference>
<comment type="subcellular location">
    <subcellularLocation>
        <location evidence="1">Membrane</location>
        <topology evidence="1">Multi-pass membrane protein</topology>
    </subcellularLocation>
</comment>
<dbReference type="AlphaFoldDB" id="A0A9W6ESW4"/>
<dbReference type="RefSeq" id="WP_286136021.1">
    <property type="nucleotide sequence ID" value="NZ_BRPL01000002.1"/>
</dbReference>
<feature type="transmembrane region" description="Helical" evidence="5">
    <location>
        <begin position="194"/>
        <end position="211"/>
    </location>
</feature>
<keyword evidence="2 5" id="KW-0812">Transmembrane</keyword>
<evidence type="ECO:0000256" key="4">
    <source>
        <dbReference type="ARBA" id="ARBA00023136"/>
    </source>
</evidence>
<evidence type="ECO:0000256" key="1">
    <source>
        <dbReference type="ARBA" id="ARBA00004141"/>
    </source>
</evidence>
<comment type="caution">
    <text evidence="6">The sequence shown here is derived from an EMBL/GenBank/DDBJ whole genome shotgun (WGS) entry which is preliminary data.</text>
</comment>
<reference evidence="6" key="1">
    <citation type="submission" date="2022-07" db="EMBL/GenBank/DDBJ databases">
        <authorList>
            <person name="Kouya T."/>
            <person name="Ishiyama Y."/>
        </authorList>
    </citation>
    <scope>NUCLEOTIDE SEQUENCE</scope>
    <source>
        <strain evidence="6">WR16-4</strain>
    </source>
</reference>
<dbReference type="Pfam" id="PF02361">
    <property type="entry name" value="CbiQ"/>
    <property type="match status" value="1"/>
</dbReference>
<keyword evidence="4 5" id="KW-0472">Membrane</keyword>
<reference evidence="6" key="2">
    <citation type="journal article" date="2023" name="PLoS ONE">
        <title>Philodulcilactobacillus myokoensis gen. nov., sp. nov., a fructophilic, acidophilic, and agar-phobic lactic acid bacterium isolated from fermented vegetable extracts.</title>
        <authorList>
            <person name="Kouya T."/>
            <person name="Ishiyama Y."/>
            <person name="Ohashi S."/>
            <person name="Kumakubo R."/>
            <person name="Yamazaki T."/>
            <person name="Otaki T."/>
        </authorList>
    </citation>
    <scope>NUCLEOTIDE SEQUENCE</scope>
    <source>
        <strain evidence="6">WR16-4</strain>
    </source>
</reference>
<evidence type="ECO:0000256" key="2">
    <source>
        <dbReference type="ARBA" id="ARBA00022692"/>
    </source>
</evidence>
<dbReference type="EMBL" id="BRPL01000002">
    <property type="protein sequence ID" value="GLB46554.1"/>
    <property type="molecule type" value="Genomic_DNA"/>
</dbReference>
<sequence length="213" mass="23897">MNPSLKIIIILLLGLELTFTQHIIFNIWIVLLCLAILLFQRIKPKALMYLLLAPLLPAVGLLVSQLFYGANGKVFGWVLFTRLYAYAFSGAILVKTPLTKLTYSLEENLHLPPKMVYGVVSACALVSDFITEIKTIKIASSMRGITLHFWSPKLYFKAIIAAFRWSTQLAEAMISHGFVEEGQRTHLIQMKIKPSEIIAAVLIIVVVQIPIMV</sequence>
<evidence type="ECO:0000313" key="7">
    <source>
        <dbReference type="Proteomes" id="UP001144204"/>
    </source>
</evidence>
<dbReference type="Proteomes" id="UP001144204">
    <property type="component" value="Unassembled WGS sequence"/>
</dbReference>
<evidence type="ECO:0000313" key="6">
    <source>
        <dbReference type="EMBL" id="GLB46554.1"/>
    </source>
</evidence>
<dbReference type="InterPro" id="IPR003339">
    <property type="entry name" value="ABC/ECF_trnsptr_transmembrane"/>
</dbReference>
<feature type="transmembrane region" description="Helical" evidence="5">
    <location>
        <begin position="6"/>
        <end position="39"/>
    </location>
</feature>
<keyword evidence="3 5" id="KW-1133">Transmembrane helix</keyword>
<feature type="transmembrane region" description="Helical" evidence="5">
    <location>
        <begin position="46"/>
        <end position="68"/>
    </location>
</feature>
<accession>A0A9W6ESW4</accession>
<name>A0A9W6ESW4_9LACO</name>
<feature type="transmembrane region" description="Helical" evidence="5">
    <location>
        <begin position="74"/>
        <end position="94"/>
    </location>
</feature>